<protein>
    <submittedName>
        <fullName evidence="4">Phosphoglycerate dehydrogenase</fullName>
    </submittedName>
</protein>
<dbReference type="InterPro" id="IPR006140">
    <property type="entry name" value="D-isomer_DH_NAD-bd"/>
</dbReference>
<dbReference type="AlphaFoldDB" id="A0A2W5T0A5"/>
<comment type="caution">
    <text evidence="4">The sequence shown here is derived from an EMBL/GenBank/DDBJ whole genome shotgun (WGS) entry which is preliminary data.</text>
</comment>
<dbReference type="GO" id="GO:0051287">
    <property type="term" value="F:NAD binding"/>
    <property type="evidence" value="ECO:0007669"/>
    <property type="project" value="InterPro"/>
</dbReference>
<organism evidence="4 5">
    <name type="scientific">Archangium gephyra</name>
    <dbReference type="NCBI Taxonomy" id="48"/>
    <lineage>
        <taxon>Bacteria</taxon>
        <taxon>Pseudomonadati</taxon>
        <taxon>Myxococcota</taxon>
        <taxon>Myxococcia</taxon>
        <taxon>Myxococcales</taxon>
        <taxon>Cystobacterineae</taxon>
        <taxon>Archangiaceae</taxon>
        <taxon>Archangium</taxon>
    </lineage>
</organism>
<dbReference type="EMBL" id="QFQP01000031">
    <property type="protein sequence ID" value="PZR07457.1"/>
    <property type="molecule type" value="Genomic_DNA"/>
</dbReference>
<dbReference type="GO" id="GO:0016491">
    <property type="term" value="F:oxidoreductase activity"/>
    <property type="evidence" value="ECO:0007669"/>
    <property type="project" value="UniProtKB-KW"/>
</dbReference>
<dbReference type="InterPro" id="IPR036291">
    <property type="entry name" value="NAD(P)-bd_dom_sf"/>
</dbReference>
<name>A0A2W5T0A5_9BACT</name>
<dbReference type="PANTHER" id="PTHR43333">
    <property type="entry name" value="2-HACID_DH_C DOMAIN-CONTAINING PROTEIN"/>
    <property type="match status" value="1"/>
</dbReference>
<evidence type="ECO:0000259" key="3">
    <source>
        <dbReference type="Pfam" id="PF02826"/>
    </source>
</evidence>
<dbReference type="SUPFAM" id="SSF51735">
    <property type="entry name" value="NAD(P)-binding Rossmann-fold domains"/>
    <property type="match status" value="1"/>
</dbReference>
<feature type="domain" description="D-isomer specific 2-hydroxyacid dehydrogenase NAD-binding" evidence="3">
    <location>
        <begin position="101"/>
        <end position="282"/>
    </location>
</feature>
<dbReference type="Pfam" id="PF02826">
    <property type="entry name" value="2-Hacid_dh_C"/>
    <property type="match status" value="1"/>
</dbReference>
<dbReference type="Proteomes" id="UP000249061">
    <property type="component" value="Unassembled WGS sequence"/>
</dbReference>
<gene>
    <name evidence="4" type="ORF">DI536_27790</name>
</gene>
<dbReference type="PANTHER" id="PTHR43333:SF1">
    <property type="entry name" value="D-ISOMER SPECIFIC 2-HYDROXYACID DEHYDROGENASE NAD-BINDING DOMAIN-CONTAINING PROTEIN"/>
    <property type="match status" value="1"/>
</dbReference>
<keyword evidence="1" id="KW-0560">Oxidoreductase</keyword>
<evidence type="ECO:0000313" key="5">
    <source>
        <dbReference type="Proteomes" id="UP000249061"/>
    </source>
</evidence>
<proteinExistence type="predicted"/>
<reference evidence="4 5" key="1">
    <citation type="submission" date="2017-08" db="EMBL/GenBank/DDBJ databases">
        <title>Infants hospitalized years apart are colonized by the same room-sourced microbial strains.</title>
        <authorList>
            <person name="Brooks B."/>
            <person name="Olm M.R."/>
            <person name="Firek B.A."/>
            <person name="Baker R."/>
            <person name="Thomas B.C."/>
            <person name="Morowitz M.J."/>
            <person name="Banfield J.F."/>
        </authorList>
    </citation>
    <scope>NUCLEOTIDE SEQUENCE [LARGE SCALE GENOMIC DNA]</scope>
    <source>
        <strain evidence="4">S2_003_000_R2_14</strain>
    </source>
</reference>
<sequence>MAQFTLLVPAGTELDVELPGEVEVVRYDVAEPIPDVGADALVVWGNPPAHVKDAARSLTTLRWVQTLAAGPDVVLQAGFAPHVVLTSGRGLHDATVCEHALALTLAVLRRVPEMVAAQRERRWADELGGLKPLHDETAVRTLIGARVLVWGFGSIAARLAPVLTALGATVTGAATTAGVRHGFEVVSDVTPVLPQTDVLISLLPDLPSTRGVLNAKVFSKLPKRAVVVNVGRGAVLDEAALLKALSNGDIAGAALDVFVTEPLPSTSPLWASPRLLISPHAAGGRPIGAGKLIAENVKALLAGQPLKNLAR</sequence>
<evidence type="ECO:0000313" key="4">
    <source>
        <dbReference type="EMBL" id="PZR07457.1"/>
    </source>
</evidence>
<dbReference type="SUPFAM" id="SSF52283">
    <property type="entry name" value="Formate/glycerate dehydrogenase catalytic domain-like"/>
    <property type="match status" value="1"/>
</dbReference>
<evidence type="ECO:0000256" key="1">
    <source>
        <dbReference type="ARBA" id="ARBA00023002"/>
    </source>
</evidence>
<evidence type="ECO:0000256" key="2">
    <source>
        <dbReference type="ARBA" id="ARBA00023027"/>
    </source>
</evidence>
<accession>A0A2W5T0A5</accession>
<dbReference type="Gene3D" id="3.40.50.720">
    <property type="entry name" value="NAD(P)-binding Rossmann-like Domain"/>
    <property type="match status" value="2"/>
</dbReference>
<keyword evidence="2" id="KW-0520">NAD</keyword>